<dbReference type="EMBL" id="OIVN01005475">
    <property type="protein sequence ID" value="SPD22657.1"/>
    <property type="molecule type" value="Genomic_DNA"/>
</dbReference>
<dbReference type="InterPro" id="IPR006527">
    <property type="entry name" value="F-box-assoc_dom_typ1"/>
</dbReference>
<dbReference type="Pfam" id="PF00646">
    <property type="entry name" value="F-box"/>
    <property type="match status" value="1"/>
</dbReference>
<dbReference type="CDD" id="cd22157">
    <property type="entry name" value="F-box_AtFBW1-like"/>
    <property type="match status" value="1"/>
</dbReference>
<sequence length="282" mass="32870">MSANKVSWDFLPGEIVTQILIRLPIKSIITSICVSKTWKSIIQSPTFISTHLHHSTTNNNYHHHHLFFRLSLQDEELYTMHNDNDDDDDFTEHTRFHFPFHFDDLELLDALYRVVVQGCEPQPFVNGAVHWLAYRNTDDHKFHHFVLVFDLVDEVFSEKLLPELPDYSLIQLRAYGNSIALFQKKDSDYSAYQNIWVMEEYGVESLWTRVLTIDDQGLGWAVGFRRNGEVVLSLNEGLFVSCDLDTHEMKDLRICSQIYTFVDSYVESLVLLDKPANVSDTY</sequence>
<dbReference type="Pfam" id="PF07734">
    <property type="entry name" value="FBA_1"/>
    <property type="match status" value="1"/>
</dbReference>
<accession>A0A2N9I9L9</accession>
<dbReference type="InterPro" id="IPR050796">
    <property type="entry name" value="SCF_F-box_component"/>
</dbReference>
<dbReference type="Gene3D" id="1.20.1280.50">
    <property type="match status" value="1"/>
</dbReference>
<protein>
    <recommendedName>
        <fullName evidence="1">F-box domain-containing protein</fullName>
    </recommendedName>
</protein>
<proteinExistence type="predicted"/>
<dbReference type="NCBIfam" id="TIGR01640">
    <property type="entry name" value="F_box_assoc_1"/>
    <property type="match status" value="1"/>
</dbReference>
<dbReference type="InterPro" id="IPR017451">
    <property type="entry name" value="F-box-assoc_interact_dom"/>
</dbReference>
<dbReference type="SMART" id="SM00256">
    <property type="entry name" value="FBOX"/>
    <property type="match status" value="1"/>
</dbReference>
<evidence type="ECO:0000313" key="2">
    <source>
        <dbReference type="EMBL" id="SPD22657.1"/>
    </source>
</evidence>
<dbReference type="InterPro" id="IPR001810">
    <property type="entry name" value="F-box_dom"/>
</dbReference>
<dbReference type="PROSITE" id="PS50181">
    <property type="entry name" value="FBOX"/>
    <property type="match status" value="1"/>
</dbReference>
<feature type="domain" description="F-box" evidence="1">
    <location>
        <begin position="5"/>
        <end position="51"/>
    </location>
</feature>
<organism evidence="2">
    <name type="scientific">Fagus sylvatica</name>
    <name type="common">Beechnut</name>
    <dbReference type="NCBI Taxonomy" id="28930"/>
    <lineage>
        <taxon>Eukaryota</taxon>
        <taxon>Viridiplantae</taxon>
        <taxon>Streptophyta</taxon>
        <taxon>Embryophyta</taxon>
        <taxon>Tracheophyta</taxon>
        <taxon>Spermatophyta</taxon>
        <taxon>Magnoliopsida</taxon>
        <taxon>eudicotyledons</taxon>
        <taxon>Gunneridae</taxon>
        <taxon>Pentapetalae</taxon>
        <taxon>rosids</taxon>
        <taxon>fabids</taxon>
        <taxon>Fagales</taxon>
        <taxon>Fagaceae</taxon>
        <taxon>Fagus</taxon>
    </lineage>
</organism>
<dbReference type="InterPro" id="IPR036047">
    <property type="entry name" value="F-box-like_dom_sf"/>
</dbReference>
<dbReference type="PANTHER" id="PTHR31672">
    <property type="entry name" value="BNACNNG10540D PROTEIN"/>
    <property type="match status" value="1"/>
</dbReference>
<reference evidence="2" key="1">
    <citation type="submission" date="2018-02" db="EMBL/GenBank/DDBJ databases">
        <authorList>
            <person name="Cohen D.B."/>
            <person name="Kent A.D."/>
        </authorList>
    </citation>
    <scope>NUCLEOTIDE SEQUENCE</scope>
</reference>
<evidence type="ECO:0000259" key="1">
    <source>
        <dbReference type="PROSITE" id="PS50181"/>
    </source>
</evidence>
<dbReference type="SUPFAM" id="SSF81383">
    <property type="entry name" value="F-box domain"/>
    <property type="match status" value="1"/>
</dbReference>
<dbReference type="AlphaFoldDB" id="A0A2N9I9L9"/>
<gene>
    <name evidence="2" type="ORF">FSB_LOCUS50539</name>
</gene>
<dbReference type="PANTHER" id="PTHR31672:SF13">
    <property type="entry name" value="F-BOX PROTEIN CPR30-LIKE"/>
    <property type="match status" value="1"/>
</dbReference>
<name>A0A2N9I9L9_FAGSY</name>